<organism evidence="1 2">
    <name type="scientific">Sphingomonas endophytica</name>
    <dbReference type="NCBI Taxonomy" id="869719"/>
    <lineage>
        <taxon>Bacteria</taxon>
        <taxon>Pseudomonadati</taxon>
        <taxon>Pseudomonadota</taxon>
        <taxon>Alphaproteobacteria</taxon>
        <taxon>Sphingomonadales</taxon>
        <taxon>Sphingomonadaceae</taxon>
        <taxon>Sphingomonas</taxon>
    </lineage>
</organism>
<dbReference type="OrthoDB" id="9790710at2"/>
<evidence type="ECO:0000313" key="2">
    <source>
        <dbReference type="Proteomes" id="UP000074310"/>
    </source>
</evidence>
<dbReference type="AlphaFoldDB" id="A0A147HYG3"/>
<dbReference type="PANTHER" id="PTHR45947:SF3">
    <property type="entry name" value="SULFOQUINOVOSYL TRANSFERASE SQD2"/>
    <property type="match status" value="1"/>
</dbReference>
<dbReference type="Pfam" id="PF13692">
    <property type="entry name" value="Glyco_trans_1_4"/>
    <property type="match status" value="1"/>
</dbReference>
<comment type="caution">
    <text evidence="1">The sequence shown here is derived from an EMBL/GenBank/DDBJ whole genome shotgun (WGS) entry which is preliminary data.</text>
</comment>
<gene>
    <name evidence="1" type="ORF">NS334_13355</name>
</gene>
<dbReference type="RefSeq" id="WP_058756452.1">
    <property type="nucleotide sequence ID" value="NZ_LDTB01000058.1"/>
</dbReference>
<dbReference type="PANTHER" id="PTHR45947">
    <property type="entry name" value="SULFOQUINOVOSYL TRANSFERASE SQD2"/>
    <property type="match status" value="1"/>
</dbReference>
<proteinExistence type="predicted"/>
<name>A0A147HYG3_9SPHN</name>
<dbReference type="SUPFAM" id="SSF53756">
    <property type="entry name" value="UDP-Glycosyltransferase/glycogen phosphorylase"/>
    <property type="match status" value="1"/>
</dbReference>
<sequence length="369" mass="38308">MSQPLSILHVLPRFAPEDADGWSRRVVRLIDAFAARARHTIAAEEHDPLPAGVRATIAQDPPPLAGGVSVARYERIARAMRGHDLVLSYGAGAIDAVMARRAFARDTPPIIHHEDPCAGEPLGARLYRRIALPAAAGLVVTGDAAARIAVTRWKVPVAHVQVIPDGVELSGQGGGPDPKLIASFRRTARETVIGIVADLSGRDNVALLVRAVAGLAGRFRLVVVGDGPARADIERAALAMGIDDRLVLPGAVAPPSRYLGGFDLLLLPMTLGAPPIVVEAMAAGLPVVALDGSAAAAMLSPDNHACLAAHAGEVQVRDAIQVLAVDAALRARIGAANRYRAAAGHDAATMIERSARLYADAAGRPGSLG</sequence>
<dbReference type="EMBL" id="LDTB01000058">
    <property type="protein sequence ID" value="KTT69996.1"/>
    <property type="molecule type" value="Genomic_DNA"/>
</dbReference>
<evidence type="ECO:0008006" key="3">
    <source>
        <dbReference type="Google" id="ProtNLM"/>
    </source>
</evidence>
<dbReference type="InterPro" id="IPR050194">
    <property type="entry name" value="Glycosyltransferase_grp1"/>
</dbReference>
<protein>
    <recommendedName>
        <fullName evidence="3">Glycosyl transferase family 1</fullName>
    </recommendedName>
</protein>
<evidence type="ECO:0000313" key="1">
    <source>
        <dbReference type="EMBL" id="KTT69996.1"/>
    </source>
</evidence>
<accession>A0A147HYG3</accession>
<dbReference type="CDD" id="cd03801">
    <property type="entry name" value="GT4_PimA-like"/>
    <property type="match status" value="1"/>
</dbReference>
<dbReference type="Proteomes" id="UP000074310">
    <property type="component" value="Unassembled WGS sequence"/>
</dbReference>
<dbReference type="PATRIC" id="fig|869719.3.peg.2663"/>
<reference evidence="1 2" key="1">
    <citation type="journal article" date="2016" name="Front. Microbiol.">
        <title>Genomic Resource of Rice Seed Associated Bacteria.</title>
        <authorList>
            <person name="Midha S."/>
            <person name="Bansal K."/>
            <person name="Sharma S."/>
            <person name="Kumar N."/>
            <person name="Patil P.P."/>
            <person name="Chaudhry V."/>
            <person name="Patil P.B."/>
        </authorList>
    </citation>
    <scope>NUCLEOTIDE SEQUENCE [LARGE SCALE GENOMIC DNA]</scope>
    <source>
        <strain evidence="1 2">NS334</strain>
    </source>
</reference>
<dbReference type="Gene3D" id="3.40.50.2000">
    <property type="entry name" value="Glycogen Phosphorylase B"/>
    <property type="match status" value="2"/>
</dbReference>
<keyword evidence="2" id="KW-1185">Reference proteome</keyword>
<dbReference type="GO" id="GO:0016758">
    <property type="term" value="F:hexosyltransferase activity"/>
    <property type="evidence" value="ECO:0007669"/>
    <property type="project" value="TreeGrafter"/>
</dbReference>